<reference evidence="2 3" key="1">
    <citation type="submission" date="2018-06" db="EMBL/GenBank/DDBJ databases">
        <authorList>
            <consortium name="Pathogen Informatics"/>
            <person name="Doyle S."/>
        </authorList>
    </citation>
    <scope>NUCLEOTIDE SEQUENCE [LARGE SCALE GENOMIC DNA]</scope>
    <source>
        <strain evidence="2 3">NCTC12229</strain>
    </source>
</reference>
<evidence type="ECO:0000313" key="2">
    <source>
        <dbReference type="EMBL" id="SUA36544.1"/>
    </source>
</evidence>
<feature type="signal peptide" evidence="1">
    <location>
        <begin position="1"/>
        <end position="21"/>
    </location>
</feature>
<evidence type="ECO:0000313" key="3">
    <source>
        <dbReference type="Proteomes" id="UP000254055"/>
    </source>
</evidence>
<dbReference type="RefSeq" id="WP_115133740.1">
    <property type="nucleotide sequence ID" value="NZ_UGRS01000001.1"/>
</dbReference>
<feature type="chain" id="PRO_5016787871" description="DUF4440 domain-containing protein" evidence="1">
    <location>
        <begin position="22"/>
        <end position="145"/>
    </location>
</feature>
<protein>
    <recommendedName>
        <fullName evidence="4">DUF4440 domain-containing protein</fullName>
    </recommendedName>
</protein>
<keyword evidence="1" id="KW-0732">Signal</keyword>
<proteinExistence type="predicted"/>
<evidence type="ECO:0008006" key="4">
    <source>
        <dbReference type="Google" id="ProtNLM"/>
    </source>
</evidence>
<dbReference type="AlphaFoldDB" id="A0A378WJ22"/>
<evidence type="ECO:0000256" key="1">
    <source>
        <dbReference type="SAM" id="SignalP"/>
    </source>
</evidence>
<dbReference type="EMBL" id="UGRS01000001">
    <property type="protein sequence ID" value="SUA36544.1"/>
    <property type="molecule type" value="Genomic_DNA"/>
</dbReference>
<gene>
    <name evidence="2" type="ORF">NCTC12229_00962</name>
</gene>
<accession>A0A378WJ22</accession>
<dbReference type="Proteomes" id="UP000254055">
    <property type="component" value="Unassembled WGS sequence"/>
</dbReference>
<organism evidence="2 3">
    <name type="scientific">Neisseria zoodegmatis</name>
    <dbReference type="NCBI Taxonomy" id="326523"/>
    <lineage>
        <taxon>Bacteria</taxon>
        <taxon>Pseudomonadati</taxon>
        <taxon>Pseudomonadota</taxon>
        <taxon>Betaproteobacteria</taxon>
        <taxon>Neisseriales</taxon>
        <taxon>Neisseriaceae</taxon>
        <taxon>Neisseria</taxon>
    </lineage>
</organism>
<sequence length="145" mass="16101">MKSALYTLLLSAVFIPLNVHAAPADDEALKQLATVFHNARATGNAKSFADAAYISPEYCTSTQSLEECRTSMAEYLALGWENPNDRWKKNFTVQRIEYGNKKNQAVIHTTTTSVNGQPLIVRWKAIKIDGKWLSDNLGVEVDDAP</sequence>
<name>A0A378WJ22_9NEIS</name>